<dbReference type="PANTHER" id="PTHR43792">
    <property type="entry name" value="GNAT FAMILY, PUTATIVE (AFU_ORTHOLOGUE AFUA_3G00765)-RELATED-RELATED"/>
    <property type="match status" value="1"/>
</dbReference>
<dbReference type="Pfam" id="PF13302">
    <property type="entry name" value="Acetyltransf_3"/>
    <property type="match status" value="1"/>
</dbReference>
<organism evidence="2 3">
    <name type="scientific">Anaeromassilibacillus senegalensis</name>
    <dbReference type="NCBI Taxonomy" id="1673717"/>
    <lineage>
        <taxon>Bacteria</taxon>
        <taxon>Bacillati</taxon>
        <taxon>Bacillota</taxon>
        <taxon>Clostridia</taxon>
        <taxon>Eubacteriales</taxon>
        <taxon>Acutalibacteraceae</taxon>
        <taxon>Anaeromassilibacillus</taxon>
    </lineage>
</organism>
<accession>A0ABS9CQV5</accession>
<proteinExistence type="predicted"/>
<evidence type="ECO:0000259" key="1">
    <source>
        <dbReference type="PROSITE" id="PS51186"/>
    </source>
</evidence>
<dbReference type="Proteomes" id="UP001299220">
    <property type="component" value="Unassembled WGS sequence"/>
</dbReference>
<gene>
    <name evidence="2" type="ORF">JQM67_07050</name>
</gene>
<name>A0ABS9CQV5_9FIRM</name>
<dbReference type="InterPro" id="IPR051531">
    <property type="entry name" value="N-acetyltransferase"/>
</dbReference>
<dbReference type="RefSeq" id="WP_235323410.1">
    <property type="nucleotide sequence ID" value="NZ_JAFBIT010000002.1"/>
</dbReference>
<evidence type="ECO:0000313" key="2">
    <source>
        <dbReference type="EMBL" id="MCF2652354.1"/>
    </source>
</evidence>
<feature type="domain" description="N-acetyltransferase" evidence="1">
    <location>
        <begin position="23"/>
        <end position="173"/>
    </location>
</feature>
<reference evidence="2 3" key="1">
    <citation type="submission" date="2020-12" db="EMBL/GenBank/DDBJ databases">
        <title>Whole genome sequences of gut porcine anaerobes.</title>
        <authorList>
            <person name="Kubasova T."/>
            <person name="Jahodarova E."/>
            <person name="Rychlik I."/>
        </authorList>
    </citation>
    <scope>NUCLEOTIDE SEQUENCE [LARGE SCALE GENOMIC DNA]</scope>
    <source>
        <strain evidence="2 3">An867</strain>
    </source>
</reference>
<evidence type="ECO:0000313" key="3">
    <source>
        <dbReference type="Proteomes" id="UP001299220"/>
    </source>
</evidence>
<dbReference type="SUPFAM" id="SSF55729">
    <property type="entry name" value="Acyl-CoA N-acyltransferases (Nat)"/>
    <property type="match status" value="1"/>
</dbReference>
<dbReference type="PANTHER" id="PTHR43792:SF1">
    <property type="entry name" value="N-ACETYLTRANSFERASE DOMAIN-CONTAINING PROTEIN"/>
    <property type="match status" value="1"/>
</dbReference>
<dbReference type="InterPro" id="IPR016181">
    <property type="entry name" value="Acyl_CoA_acyltransferase"/>
</dbReference>
<comment type="caution">
    <text evidence="2">The sequence shown here is derived from an EMBL/GenBank/DDBJ whole genome shotgun (WGS) entry which is preliminary data.</text>
</comment>
<dbReference type="PROSITE" id="PS51186">
    <property type="entry name" value="GNAT"/>
    <property type="match status" value="1"/>
</dbReference>
<dbReference type="EMBL" id="JAFBIT010000002">
    <property type="protein sequence ID" value="MCF2652354.1"/>
    <property type="molecule type" value="Genomic_DNA"/>
</dbReference>
<dbReference type="Gene3D" id="3.40.630.30">
    <property type="match status" value="1"/>
</dbReference>
<keyword evidence="3" id="KW-1185">Reference proteome</keyword>
<sequence length="176" mass="20040">MYIELKTDRLRLRPLGFADLETVHIYAGDPDNARYMMFLPKESKAETARFLTEVSAEWEKESPSFYEFAVLLDGTLIGAVSVYLDDTRTEGELGWILNKRYWGHGYAAESAAALRDFALHTLKLPRLVAHCDARNAASARVMEKIGMALEDDTGMRQYQSRPETARELRYALVRAD</sequence>
<protein>
    <submittedName>
        <fullName evidence="2">GNAT family N-acetyltransferase</fullName>
    </submittedName>
</protein>
<dbReference type="InterPro" id="IPR000182">
    <property type="entry name" value="GNAT_dom"/>
</dbReference>